<dbReference type="EMBL" id="JADJMS010000013">
    <property type="protein sequence ID" value="MBK7414806.1"/>
    <property type="molecule type" value="Genomic_DNA"/>
</dbReference>
<accession>A0A935K9P9</accession>
<protein>
    <submittedName>
        <fullName evidence="1">Uncharacterized protein</fullName>
    </submittedName>
</protein>
<proteinExistence type="predicted"/>
<organism evidence="1 2">
    <name type="scientific">Candidatus Dechloromonas phosphorivorans</name>
    <dbReference type="NCBI Taxonomy" id="2899244"/>
    <lineage>
        <taxon>Bacteria</taxon>
        <taxon>Pseudomonadati</taxon>
        <taxon>Pseudomonadota</taxon>
        <taxon>Betaproteobacteria</taxon>
        <taxon>Rhodocyclales</taxon>
        <taxon>Azonexaceae</taxon>
        <taxon>Dechloromonas</taxon>
    </lineage>
</organism>
<gene>
    <name evidence="1" type="ORF">IPJ38_06505</name>
</gene>
<evidence type="ECO:0000313" key="1">
    <source>
        <dbReference type="EMBL" id="MBK7414806.1"/>
    </source>
</evidence>
<sequence>MPLRLKLRIAPVRRFMSALQRTCTRREVEAENEARQAFEEVWKANPGLDEKQVEL</sequence>
<evidence type="ECO:0000313" key="2">
    <source>
        <dbReference type="Proteomes" id="UP000739411"/>
    </source>
</evidence>
<dbReference type="AlphaFoldDB" id="A0A935K9P9"/>
<comment type="caution">
    <text evidence="1">The sequence shown here is derived from an EMBL/GenBank/DDBJ whole genome shotgun (WGS) entry which is preliminary data.</text>
</comment>
<dbReference type="Proteomes" id="UP000739411">
    <property type="component" value="Unassembled WGS sequence"/>
</dbReference>
<name>A0A935K9P9_9RHOO</name>
<reference evidence="1 2" key="1">
    <citation type="submission" date="2020-10" db="EMBL/GenBank/DDBJ databases">
        <title>Connecting structure to function with the recovery of over 1000 high-quality activated sludge metagenome-assembled genomes encoding full-length rRNA genes using long-read sequencing.</title>
        <authorList>
            <person name="Singleton C.M."/>
            <person name="Petriglieri F."/>
            <person name="Kristensen J.M."/>
            <person name="Kirkegaard R.H."/>
            <person name="Michaelsen T.Y."/>
            <person name="Andersen M.H."/>
            <person name="Karst S.M."/>
            <person name="Dueholm M.S."/>
            <person name="Nielsen P.H."/>
            <person name="Albertsen M."/>
        </authorList>
    </citation>
    <scope>NUCLEOTIDE SEQUENCE [LARGE SCALE GENOMIC DNA]</scope>
    <source>
        <strain evidence="1">EsbW_18-Q3-R4-48_BATAC.463</strain>
    </source>
</reference>